<dbReference type="AlphaFoldDB" id="A0AAN7Z518"/>
<dbReference type="PANTHER" id="PTHR13651">
    <property type="entry name" value="PROTEIN ABITRAM"/>
    <property type="match status" value="1"/>
</dbReference>
<name>A0AAN7Z518_9MYCE</name>
<dbReference type="InterPro" id="IPR011053">
    <property type="entry name" value="Single_hybrid_motif"/>
</dbReference>
<gene>
    <name evidence="1" type="ORF">RB653_006107</name>
</gene>
<keyword evidence="2" id="KW-1185">Reference proteome</keyword>
<comment type="caution">
    <text evidence="1">The sequence shown here is derived from an EMBL/GenBank/DDBJ whole genome shotgun (WGS) entry which is preliminary data.</text>
</comment>
<dbReference type="GO" id="GO:0005634">
    <property type="term" value="C:nucleus"/>
    <property type="evidence" value="ECO:0007669"/>
    <property type="project" value="TreeGrafter"/>
</dbReference>
<accession>A0AAN7Z518</accession>
<evidence type="ECO:0008006" key="3">
    <source>
        <dbReference type="Google" id="ProtNLM"/>
    </source>
</evidence>
<evidence type="ECO:0000313" key="1">
    <source>
        <dbReference type="EMBL" id="KAK5584495.1"/>
    </source>
</evidence>
<proteinExistence type="predicted"/>
<dbReference type="InterPro" id="IPR039169">
    <property type="entry name" value="Abitram"/>
</dbReference>
<organism evidence="1 2">
    <name type="scientific">Dictyostelium firmibasis</name>
    <dbReference type="NCBI Taxonomy" id="79012"/>
    <lineage>
        <taxon>Eukaryota</taxon>
        <taxon>Amoebozoa</taxon>
        <taxon>Evosea</taxon>
        <taxon>Eumycetozoa</taxon>
        <taxon>Dictyostelia</taxon>
        <taxon>Dictyosteliales</taxon>
        <taxon>Dictyosteliaceae</taxon>
        <taxon>Dictyostelium</taxon>
    </lineage>
</organism>
<dbReference type="Gene3D" id="2.40.50.100">
    <property type="match status" value="1"/>
</dbReference>
<reference evidence="1 2" key="1">
    <citation type="submission" date="2023-11" db="EMBL/GenBank/DDBJ databases">
        <title>Dfirmibasis_genome.</title>
        <authorList>
            <person name="Edelbroek B."/>
            <person name="Kjellin J."/>
            <person name="Jerlstrom-Hultqvist J."/>
            <person name="Soderbom F."/>
        </authorList>
    </citation>
    <scope>NUCLEOTIDE SEQUENCE [LARGE SCALE GENOMIC DNA]</scope>
    <source>
        <strain evidence="1 2">TNS-C-14</strain>
    </source>
</reference>
<evidence type="ECO:0000313" key="2">
    <source>
        <dbReference type="Proteomes" id="UP001344447"/>
    </source>
</evidence>
<sequence length="175" mass="19934">MRTLIERYYTQYYFIDTTSTDANITEDQYVNQHTNDLAVIGVAPSHPVLQQEISKIEFRENAVNNEVSGVRKTGGFKLQSNTILCVITCSNGKEYFLRSCLKGKLLEINKELINNPSLLKTNHATSGYLAIIEPMIKDKFMENPGLIKFEEYHTLRNIPIQKGPVFLKDNTNGED</sequence>
<dbReference type="EMBL" id="JAVFKY010000001">
    <property type="protein sequence ID" value="KAK5584495.1"/>
    <property type="molecule type" value="Genomic_DNA"/>
</dbReference>
<dbReference type="SUPFAM" id="SSF51230">
    <property type="entry name" value="Single hybrid motif"/>
    <property type="match status" value="1"/>
</dbReference>
<dbReference type="PANTHER" id="PTHR13651:SF0">
    <property type="entry name" value="PROTEIN ABITRAM"/>
    <property type="match status" value="1"/>
</dbReference>
<protein>
    <recommendedName>
        <fullName evidence="3">Actin-binding transcription modulator</fullName>
    </recommendedName>
</protein>
<dbReference type="Proteomes" id="UP001344447">
    <property type="component" value="Unassembled WGS sequence"/>
</dbReference>